<organism evidence="1 2">
    <name type="scientific">Boeremia exigua</name>
    <dbReference type="NCBI Taxonomy" id="749465"/>
    <lineage>
        <taxon>Eukaryota</taxon>
        <taxon>Fungi</taxon>
        <taxon>Dikarya</taxon>
        <taxon>Ascomycota</taxon>
        <taxon>Pezizomycotina</taxon>
        <taxon>Dothideomycetes</taxon>
        <taxon>Pleosporomycetidae</taxon>
        <taxon>Pleosporales</taxon>
        <taxon>Pleosporineae</taxon>
        <taxon>Didymellaceae</taxon>
        <taxon>Boeremia</taxon>
    </lineage>
</organism>
<proteinExistence type="predicted"/>
<gene>
    <name evidence="1" type="ORF">OPT61_g9131</name>
</gene>
<evidence type="ECO:0000313" key="1">
    <source>
        <dbReference type="EMBL" id="KAJ8107051.1"/>
    </source>
</evidence>
<reference evidence="1" key="1">
    <citation type="submission" date="2022-11" db="EMBL/GenBank/DDBJ databases">
        <title>Genome Sequence of Boeremia exigua.</title>
        <authorList>
            <person name="Buettner E."/>
        </authorList>
    </citation>
    <scope>NUCLEOTIDE SEQUENCE</scope>
    <source>
        <strain evidence="1">CU02</strain>
    </source>
</reference>
<comment type="caution">
    <text evidence="1">The sequence shown here is derived from an EMBL/GenBank/DDBJ whole genome shotgun (WGS) entry which is preliminary data.</text>
</comment>
<dbReference type="Proteomes" id="UP001153331">
    <property type="component" value="Unassembled WGS sequence"/>
</dbReference>
<accession>A0ACC2HVS6</accession>
<keyword evidence="2" id="KW-1185">Reference proteome</keyword>
<dbReference type="EMBL" id="JAPHNI010001015">
    <property type="protein sequence ID" value="KAJ8107051.1"/>
    <property type="molecule type" value="Genomic_DNA"/>
</dbReference>
<sequence>MSTRRTRRTAATTEVTEEVVTVETRSKRTRAAPRKAAVAKTSKTTKDTSSSRIAQPATRSEPVASTPAHASAPAPAATPAPATNKRRLRSTTEAASPLRALDEQPAKKQRTSSRKVSTPAPASAKPAPIEEDDDEEETPIFFTKSEPLLFYPSHESTLIETPLSGFDHIAFPLQLSSLKDKNAELEAICSVLREERDDAIAELSRLRARLADLEEESRQSTTLKTSPVKANSPTPEFDSFDVEEPESPKTAFMTGDESAMALLRHVQEASRAPVPTSPTSVGSPTSPTPHKSPAANTQAASPVTSPTPVSYERPSTPSRGIFGSFTSSFTALRSLFGSSTAAPPSPTPSRQPPADTITEVLTMPPTPVGERPKRPTKKPKRHNRIVKALLKGIDQQEMDKATAWAKQIAAEFQKDSTAGDKRKRLETPVLFRDLKHFPSSKPWESGFSFPEDVLDLEDDDVVPGWAVYTSMVEEEQYETKKTKTAHVSSADDDMPASLNELFSTSTASVLDLKPRRSIDPSPMFETPLRHQQGTNIFTELRGHDAAVNDRENLQRELKTKGVQFQNQVQEPSPNVDSLQRVHDPVHGSFSVPESDSEEEDEPRAKPVWTQAPPPAPTPAHVSLPNATHNEEIERQRQKLMKHTPHKPSRLQQVSYPSPSLMSDAGESPFKNADIFGDIPDVEPLHFDDPELDAAFAAASAAGALEATLATMNWSMPVVTYDSDEEDLSPI</sequence>
<name>A0ACC2HVS6_9PLEO</name>
<evidence type="ECO:0000313" key="2">
    <source>
        <dbReference type="Proteomes" id="UP001153331"/>
    </source>
</evidence>
<protein>
    <submittedName>
        <fullName evidence="1">Uncharacterized protein</fullName>
    </submittedName>
</protein>